<protein>
    <submittedName>
        <fullName evidence="1">Uncharacterized protein</fullName>
    </submittedName>
</protein>
<sequence>MSMHIPKAVIPGKAAPGIVSNREDRTNGSGYEKFGVVTSILEMLVLHIKSSVNLKG</sequence>
<dbReference type="Proteomes" id="UP001597301">
    <property type="component" value="Unassembled WGS sequence"/>
</dbReference>
<evidence type="ECO:0000313" key="1">
    <source>
        <dbReference type="EMBL" id="MFD1707348.1"/>
    </source>
</evidence>
<gene>
    <name evidence="1" type="ORF">ACFSCZ_11460</name>
</gene>
<comment type="caution">
    <text evidence="1">The sequence shown here is derived from an EMBL/GenBank/DDBJ whole genome shotgun (WGS) entry which is preliminary data.</text>
</comment>
<name>A0ABW4KJH3_9BACI</name>
<organism evidence="1 2">
    <name type="scientific">Siminovitchia sediminis</name>
    <dbReference type="NCBI Taxonomy" id="1274353"/>
    <lineage>
        <taxon>Bacteria</taxon>
        <taxon>Bacillati</taxon>
        <taxon>Bacillota</taxon>
        <taxon>Bacilli</taxon>
        <taxon>Bacillales</taxon>
        <taxon>Bacillaceae</taxon>
        <taxon>Siminovitchia</taxon>
    </lineage>
</organism>
<dbReference type="RefSeq" id="WP_380774070.1">
    <property type="nucleotide sequence ID" value="NZ_JBHUEO010000031.1"/>
</dbReference>
<reference evidence="2" key="1">
    <citation type="journal article" date="2019" name="Int. J. Syst. Evol. Microbiol.">
        <title>The Global Catalogue of Microorganisms (GCM) 10K type strain sequencing project: providing services to taxonomists for standard genome sequencing and annotation.</title>
        <authorList>
            <consortium name="The Broad Institute Genomics Platform"/>
            <consortium name="The Broad Institute Genome Sequencing Center for Infectious Disease"/>
            <person name="Wu L."/>
            <person name="Ma J."/>
        </authorList>
    </citation>
    <scope>NUCLEOTIDE SEQUENCE [LARGE SCALE GENOMIC DNA]</scope>
    <source>
        <strain evidence="2">CGMCC 1.12295</strain>
    </source>
</reference>
<keyword evidence="2" id="KW-1185">Reference proteome</keyword>
<accession>A0ABW4KJH3</accession>
<proteinExistence type="predicted"/>
<dbReference type="EMBL" id="JBHUEO010000031">
    <property type="protein sequence ID" value="MFD1707348.1"/>
    <property type="molecule type" value="Genomic_DNA"/>
</dbReference>
<evidence type="ECO:0000313" key="2">
    <source>
        <dbReference type="Proteomes" id="UP001597301"/>
    </source>
</evidence>